<reference evidence="2" key="1">
    <citation type="submission" date="2021-09" db="EMBL/GenBank/DDBJ databases">
        <authorList>
            <consortium name="AG Swart"/>
            <person name="Singh M."/>
            <person name="Singh A."/>
            <person name="Seah K."/>
            <person name="Emmerich C."/>
        </authorList>
    </citation>
    <scope>NUCLEOTIDE SEQUENCE</scope>
    <source>
        <strain evidence="2">ATCC30299</strain>
    </source>
</reference>
<keyword evidence="1" id="KW-0812">Transmembrane</keyword>
<dbReference type="AlphaFoldDB" id="A0AAU9JMW8"/>
<name>A0AAU9JMW8_9CILI</name>
<keyword evidence="3" id="KW-1185">Reference proteome</keyword>
<comment type="caution">
    <text evidence="2">The sequence shown here is derived from an EMBL/GenBank/DDBJ whole genome shotgun (WGS) entry which is preliminary data.</text>
</comment>
<protein>
    <recommendedName>
        <fullName evidence="4">Maturase K</fullName>
    </recommendedName>
</protein>
<dbReference type="EMBL" id="CAJZBQ010000040">
    <property type="protein sequence ID" value="CAG9326449.1"/>
    <property type="molecule type" value="Genomic_DNA"/>
</dbReference>
<keyword evidence="1" id="KW-0472">Membrane</keyword>
<evidence type="ECO:0000313" key="3">
    <source>
        <dbReference type="Proteomes" id="UP001162131"/>
    </source>
</evidence>
<proteinExistence type="predicted"/>
<accession>A0AAU9JMW8</accession>
<evidence type="ECO:0008006" key="4">
    <source>
        <dbReference type="Google" id="ProtNLM"/>
    </source>
</evidence>
<feature type="transmembrane region" description="Helical" evidence="1">
    <location>
        <begin position="6"/>
        <end position="25"/>
    </location>
</feature>
<organism evidence="2 3">
    <name type="scientific">Blepharisma stoltei</name>
    <dbReference type="NCBI Taxonomy" id="1481888"/>
    <lineage>
        <taxon>Eukaryota</taxon>
        <taxon>Sar</taxon>
        <taxon>Alveolata</taxon>
        <taxon>Ciliophora</taxon>
        <taxon>Postciliodesmatophora</taxon>
        <taxon>Heterotrichea</taxon>
        <taxon>Heterotrichida</taxon>
        <taxon>Blepharismidae</taxon>
        <taxon>Blepharisma</taxon>
    </lineage>
</organism>
<keyword evidence="1" id="KW-1133">Transmembrane helix</keyword>
<evidence type="ECO:0000256" key="1">
    <source>
        <dbReference type="SAM" id="Phobius"/>
    </source>
</evidence>
<gene>
    <name evidence="2" type="ORF">BSTOLATCC_MIC40876</name>
</gene>
<dbReference type="Proteomes" id="UP001162131">
    <property type="component" value="Unassembled WGS sequence"/>
</dbReference>
<evidence type="ECO:0000313" key="2">
    <source>
        <dbReference type="EMBL" id="CAG9326449.1"/>
    </source>
</evidence>
<sequence length="74" mass="9374">MYFILWKEIFALYCWYYFIFSKFKVMMRSRGVNYRVRYILIESLILQSKYSLFIRYLRKTLAHPHCEIFSLYFD</sequence>